<proteinExistence type="predicted"/>
<organism evidence="2 3">
    <name type="scientific">Mesorhizobium onobrychidis</name>
    <dbReference type="NCBI Taxonomy" id="2775404"/>
    <lineage>
        <taxon>Bacteria</taxon>
        <taxon>Pseudomonadati</taxon>
        <taxon>Pseudomonadota</taxon>
        <taxon>Alphaproteobacteria</taxon>
        <taxon>Hyphomicrobiales</taxon>
        <taxon>Phyllobacteriaceae</taxon>
        <taxon>Mesorhizobium</taxon>
    </lineage>
</organism>
<name>A0ABY5R353_9HYPH</name>
<dbReference type="InterPro" id="IPR035069">
    <property type="entry name" value="TTHA1013/TTHA0281-like"/>
</dbReference>
<dbReference type="EMBL" id="CP062229">
    <property type="protein sequence ID" value="UVC17087.1"/>
    <property type="molecule type" value="Genomic_DNA"/>
</dbReference>
<dbReference type="InterPro" id="IPR015066">
    <property type="entry name" value="DUF1902"/>
</dbReference>
<dbReference type="Gene3D" id="3.30.2390.10">
    <property type="entry name" value="TTHA1013-like"/>
    <property type="match status" value="1"/>
</dbReference>
<accession>A0ABY5R353</accession>
<keyword evidence="3" id="KW-1185">Reference proteome</keyword>
<evidence type="ECO:0000313" key="3">
    <source>
        <dbReference type="Proteomes" id="UP001058098"/>
    </source>
</evidence>
<dbReference type="SUPFAM" id="SSF143100">
    <property type="entry name" value="TTHA1013/TTHA0281-like"/>
    <property type="match status" value="1"/>
</dbReference>
<dbReference type="Proteomes" id="UP001058098">
    <property type="component" value="Chromosome"/>
</dbReference>
<gene>
    <name evidence="2" type="ORF">IHQ72_08175</name>
</gene>
<sequence>MPASKKFLVTAQWDEEANVWVATSDDIPGLATEVTAT</sequence>
<evidence type="ECO:0000259" key="1">
    <source>
        <dbReference type="Pfam" id="PF08972"/>
    </source>
</evidence>
<reference evidence="2" key="1">
    <citation type="submission" date="2020-09" db="EMBL/GenBank/DDBJ databases">
        <title>Rhizobia associated with sainfoin plants.</title>
        <authorList>
            <person name="Asharfi S."/>
            <person name="Kuzmanovic N."/>
            <person name="Bunk B."/>
            <person name="Sproeer C."/>
            <person name="Becker M."/>
            <person name="Thuenen T."/>
        </authorList>
    </citation>
    <scope>NUCLEOTIDE SEQUENCE</scope>
    <source>
        <strain evidence="2">OM4</strain>
    </source>
</reference>
<protein>
    <submittedName>
        <fullName evidence="2">DUF1902 domain-containing protein</fullName>
    </submittedName>
</protein>
<dbReference type="Pfam" id="PF08972">
    <property type="entry name" value="DUF1902"/>
    <property type="match status" value="1"/>
</dbReference>
<feature type="domain" description="DUF1902" evidence="1">
    <location>
        <begin position="7"/>
        <end position="34"/>
    </location>
</feature>
<evidence type="ECO:0000313" key="2">
    <source>
        <dbReference type="EMBL" id="UVC17087.1"/>
    </source>
</evidence>
<dbReference type="RefSeq" id="WP_374120337.1">
    <property type="nucleotide sequence ID" value="NZ_CP062229.1"/>
</dbReference>